<evidence type="ECO:0000313" key="1">
    <source>
        <dbReference type="EMBL" id="KAH0557920.1"/>
    </source>
</evidence>
<keyword evidence="2" id="KW-1185">Reference proteome</keyword>
<protein>
    <submittedName>
        <fullName evidence="1">Uncharacterized protein</fullName>
    </submittedName>
</protein>
<dbReference type="Proteomes" id="UP000826195">
    <property type="component" value="Unassembled WGS sequence"/>
</dbReference>
<name>A0AAV7ISA2_COTGL</name>
<dbReference type="AlphaFoldDB" id="A0AAV7ISA2"/>
<evidence type="ECO:0000313" key="2">
    <source>
        <dbReference type="Proteomes" id="UP000826195"/>
    </source>
</evidence>
<proteinExistence type="predicted"/>
<organism evidence="1 2">
    <name type="scientific">Cotesia glomerata</name>
    <name type="common">Lepidopteran parasitic wasp</name>
    <name type="synonym">Apanteles glomeratus</name>
    <dbReference type="NCBI Taxonomy" id="32391"/>
    <lineage>
        <taxon>Eukaryota</taxon>
        <taxon>Metazoa</taxon>
        <taxon>Ecdysozoa</taxon>
        <taxon>Arthropoda</taxon>
        <taxon>Hexapoda</taxon>
        <taxon>Insecta</taxon>
        <taxon>Pterygota</taxon>
        <taxon>Neoptera</taxon>
        <taxon>Endopterygota</taxon>
        <taxon>Hymenoptera</taxon>
        <taxon>Apocrita</taxon>
        <taxon>Ichneumonoidea</taxon>
        <taxon>Braconidae</taxon>
        <taxon>Microgastrinae</taxon>
        <taxon>Cotesia</taxon>
    </lineage>
</organism>
<reference evidence="1 2" key="1">
    <citation type="journal article" date="2021" name="J. Hered.">
        <title>A chromosome-level genome assembly of the parasitoid wasp, Cotesia glomerata (Hymenoptera: Braconidae).</title>
        <authorList>
            <person name="Pinto B.J."/>
            <person name="Weis J.J."/>
            <person name="Gamble T."/>
            <person name="Ode P.J."/>
            <person name="Paul R."/>
            <person name="Zaspel J.M."/>
        </authorList>
    </citation>
    <scope>NUCLEOTIDE SEQUENCE [LARGE SCALE GENOMIC DNA]</scope>
    <source>
        <strain evidence="1">CgM1</strain>
    </source>
</reference>
<dbReference type="EMBL" id="JAHXZJ010000747">
    <property type="protein sequence ID" value="KAH0557920.1"/>
    <property type="molecule type" value="Genomic_DNA"/>
</dbReference>
<accession>A0AAV7ISA2</accession>
<gene>
    <name evidence="1" type="ORF">KQX54_012840</name>
</gene>
<sequence>MAEKEPKCVFCGSKEGKIIFFVEKTLKKSKEFLPIRKKFNLKYGNSELPENVNTTDGYHRECYSSFTALLPRYRNSSADEAINIKKKKLKAESVCFYCEKNQQSADDRQQIYHSSNNAKIYEKIIEWMTILKNDKLLKKINCLKSVSGTVFYHHFYCNSLEDDDLIKLEEIDIIDKAALILRKTILEINSECLIPEKLDEFFKVLIGDKDFYRKDINLDNLSNSMASDLIFCVSNGAVIPTNHVTLGKTIKNFSNSREIIDTLNKLGHCCDYETLEKFETEAIVSSVQSSRVNSSDTPNKEERLMDAEEIDRDIIIDRDSWDELNGKNIIVESENFNESPLLKKRRISEDIVVLD</sequence>
<comment type="caution">
    <text evidence="1">The sequence shown here is derived from an EMBL/GenBank/DDBJ whole genome shotgun (WGS) entry which is preliminary data.</text>
</comment>